<dbReference type="AlphaFoldDB" id="A0A9P1FH18"/>
<feature type="domain" description="Amidohydrolase-related" evidence="5">
    <location>
        <begin position="66"/>
        <end position="169"/>
    </location>
</feature>
<sequence length="404" mass="43959">MAPVAFYGTCVDTPKFGEIRGLEERTLLVVLDGVITSLHRGVAADEHRRRLEEDGTDVRLLEDSEVLLPGFIDTHIHFPQFPFTGAGIDKPLMGQEGFLTSYAFPTEESMAELGTARAVYGMAMETLLSHGTTTALIFASIHSESSKALVDLALQKQGPRAMVGKVCVDSDLAEKYNCMIQSHMSESIDEVEFSARLFGFSDAEVFSKFGLLRGKPGPAAAVMAHCVQMQKAEDSGASIAHCPLSNFFFAHGALPVKRLVREGIKVGLGTDVAGGYSPSMLSAMRAAVLASKSLQFRYVSGSSLADTWRESTEEAKDAHDLNHFEALYLATLGGASALGLAEHLGSFEEQKRFDAVLLRRSCEGRPPVWPTTESKEDLLLKIITLGDDRNVKEVFVDGRSVYRC</sequence>
<dbReference type="Pfam" id="PF01979">
    <property type="entry name" value="Amidohydro_1"/>
    <property type="match status" value="2"/>
</dbReference>
<comment type="caution">
    <text evidence="6">The sequence shown here is derived from an EMBL/GenBank/DDBJ whole genome shotgun (WGS) entry which is preliminary data.</text>
</comment>
<dbReference type="Gene3D" id="3.20.20.140">
    <property type="entry name" value="Metal-dependent hydrolases"/>
    <property type="match status" value="2"/>
</dbReference>
<reference evidence="6" key="1">
    <citation type="submission" date="2022-10" db="EMBL/GenBank/DDBJ databases">
        <authorList>
            <person name="Chen Y."/>
            <person name="Dougan E. K."/>
            <person name="Chan C."/>
            <person name="Rhodes N."/>
            <person name="Thang M."/>
        </authorList>
    </citation>
    <scope>NUCLEOTIDE SEQUENCE</scope>
</reference>
<keyword evidence="2" id="KW-0479">Metal-binding</keyword>
<keyword evidence="4" id="KW-0862">Zinc</keyword>
<dbReference type="Proteomes" id="UP001152797">
    <property type="component" value="Unassembled WGS sequence"/>
</dbReference>
<evidence type="ECO:0000256" key="3">
    <source>
        <dbReference type="ARBA" id="ARBA00022801"/>
    </source>
</evidence>
<dbReference type="EMBL" id="CAMXCT010000131">
    <property type="protein sequence ID" value="CAI3974375.1"/>
    <property type="molecule type" value="Genomic_DNA"/>
</dbReference>
<dbReference type="EMBL" id="CAMXCT030000131">
    <property type="protein sequence ID" value="CAL4761687.1"/>
    <property type="molecule type" value="Genomic_DNA"/>
</dbReference>
<dbReference type="GO" id="GO:0008270">
    <property type="term" value="F:zinc ion binding"/>
    <property type="evidence" value="ECO:0007669"/>
    <property type="project" value="TreeGrafter"/>
</dbReference>
<evidence type="ECO:0000313" key="7">
    <source>
        <dbReference type="EMBL" id="CAL4761687.1"/>
    </source>
</evidence>
<gene>
    <name evidence="6" type="ORF">C1SCF055_LOCUS2781</name>
</gene>
<reference evidence="7 8" key="2">
    <citation type="submission" date="2024-05" db="EMBL/GenBank/DDBJ databases">
        <authorList>
            <person name="Chen Y."/>
            <person name="Shah S."/>
            <person name="Dougan E. K."/>
            <person name="Thang M."/>
            <person name="Chan C."/>
        </authorList>
    </citation>
    <scope>NUCLEOTIDE SEQUENCE [LARGE SCALE GENOMIC DNA]</scope>
</reference>
<dbReference type="OrthoDB" id="194468at2759"/>
<dbReference type="PANTHER" id="PTHR11271">
    <property type="entry name" value="GUANINE DEAMINASE"/>
    <property type="match status" value="1"/>
</dbReference>
<keyword evidence="3" id="KW-0378">Hydrolase</keyword>
<protein>
    <submittedName>
        <fullName evidence="7">Guanine deaminase (Guanase) (Guanine aminase) (Guanine aminohydrolase) (GAH)</fullName>
    </submittedName>
</protein>
<evidence type="ECO:0000313" key="6">
    <source>
        <dbReference type="EMBL" id="CAI3974375.1"/>
    </source>
</evidence>
<dbReference type="GO" id="GO:0005829">
    <property type="term" value="C:cytosol"/>
    <property type="evidence" value="ECO:0007669"/>
    <property type="project" value="TreeGrafter"/>
</dbReference>
<dbReference type="InterPro" id="IPR006680">
    <property type="entry name" value="Amidohydro-rel"/>
</dbReference>
<proteinExistence type="predicted"/>
<evidence type="ECO:0000256" key="2">
    <source>
        <dbReference type="ARBA" id="ARBA00022723"/>
    </source>
</evidence>
<comment type="cofactor">
    <cofactor evidence="1">
        <name>Zn(2+)</name>
        <dbReference type="ChEBI" id="CHEBI:29105"/>
    </cofactor>
</comment>
<dbReference type="InterPro" id="IPR051607">
    <property type="entry name" value="Metallo-dep_hydrolases"/>
</dbReference>
<dbReference type="InterPro" id="IPR032466">
    <property type="entry name" value="Metal_Hydrolase"/>
</dbReference>
<dbReference type="Gene3D" id="2.30.40.10">
    <property type="entry name" value="Urease, subunit C, domain 1"/>
    <property type="match status" value="1"/>
</dbReference>
<evidence type="ECO:0000256" key="1">
    <source>
        <dbReference type="ARBA" id="ARBA00001947"/>
    </source>
</evidence>
<dbReference type="InterPro" id="IPR011059">
    <property type="entry name" value="Metal-dep_hydrolase_composite"/>
</dbReference>
<dbReference type="EMBL" id="CAMXCT020000131">
    <property type="protein sequence ID" value="CAL1127750.1"/>
    <property type="molecule type" value="Genomic_DNA"/>
</dbReference>
<evidence type="ECO:0000313" key="8">
    <source>
        <dbReference type="Proteomes" id="UP001152797"/>
    </source>
</evidence>
<accession>A0A9P1FH18</accession>
<dbReference type="GO" id="GO:0046098">
    <property type="term" value="P:guanine metabolic process"/>
    <property type="evidence" value="ECO:0007669"/>
    <property type="project" value="TreeGrafter"/>
</dbReference>
<name>A0A9P1FH18_9DINO</name>
<dbReference type="PANTHER" id="PTHR11271:SF6">
    <property type="entry name" value="GUANINE DEAMINASE"/>
    <property type="match status" value="1"/>
</dbReference>
<organism evidence="6">
    <name type="scientific">Cladocopium goreaui</name>
    <dbReference type="NCBI Taxonomy" id="2562237"/>
    <lineage>
        <taxon>Eukaryota</taxon>
        <taxon>Sar</taxon>
        <taxon>Alveolata</taxon>
        <taxon>Dinophyceae</taxon>
        <taxon>Suessiales</taxon>
        <taxon>Symbiodiniaceae</taxon>
        <taxon>Cladocopium</taxon>
    </lineage>
</organism>
<evidence type="ECO:0000256" key="4">
    <source>
        <dbReference type="ARBA" id="ARBA00022833"/>
    </source>
</evidence>
<dbReference type="GO" id="GO:0008892">
    <property type="term" value="F:guanine deaminase activity"/>
    <property type="evidence" value="ECO:0007669"/>
    <property type="project" value="TreeGrafter"/>
</dbReference>
<dbReference type="SUPFAM" id="SSF51556">
    <property type="entry name" value="Metallo-dependent hydrolases"/>
    <property type="match status" value="1"/>
</dbReference>
<feature type="domain" description="Amidohydrolase-related" evidence="5">
    <location>
        <begin position="171"/>
        <end position="401"/>
    </location>
</feature>
<keyword evidence="8" id="KW-1185">Reference proteome</keyword>
<evidence type="ECO:0000259" key="5">
    <source>
        <dbReference type="Pfam" id="PF01979"/>
    </source>
</evidence>